<reference evidence="2" key="1">
    <citation type="submission" date="2016-10" db="EMBL/GenBank/DDBJ databases">
        <authorList>
            <person name="Varghese N."/>
            <person name="Submissions S."/>
        </authorList>
    </citation>
    <scope>NUCLEOTIDE SEQUENCE [LARGE SCALE GENOMIC DNA]</scope>
    <source>
        <strain evidence="2">DSM 2698</strain>
    </source>
</reference>
<protein>
    <submittedName>
        <fullName evidence="1">Uncharacterized protein</fullName>
    </submittedName>
</protein>
<dbReference type="Proteomes" id="UP000199347">
    <property type="component" value="Unassembled WGS sequence"/>
</dbReference>
<name>A0A1G5MEC1_AFIMA</name>
<proteinExistence type="predicted"/>
<dbReference type="OrthoDB" id="7446528at2"/>
<evidence type="ECO:0000313" key="1">
    <source>
        <dbReference type="EMBL" id="SCZ23473.1"/>
    </source>
</evidence>
<dbReference type="EMBL" id="FMVW01000001">
    <property type="protein sequence ID" value="SCZ23473.1"/>
    <property type="molecule type" value="Genomic_DNA"/>
</dbReference>
<organism evidence="1 2">
    <name type="scientific">Afifella marina DSM 2698</name>
    <dbReference type="NCBI Taxonomy" id="1120955"/>
    <lineage>
        <taxon>Bacteria</taxon>
        <taxon>Pseudomonadati</taxon>
        <taxon>Pseudomonadota</taxon>
        <taxon>Alphaproteobacteria</taxon>
        <taxon>Hyphomicrobiales</taxon>
        <taxon>Afifellaceae</taxon>
        <taxon>Afifella</taxon>
    </lineage>
</organism>
<keyword evidence="2" id="KW-1185">Reference proteome</keyword>
<sequence length="210" mass="24382">MEKISKIDAARRQIDTAIDLYFSNGDLLSIYSISFSAHQILNDIYRHHQDYDFLRTLTDKLPPDFRRYLAGPANFLKHADRDHDAYLPEISYVQIEAVLCVATILYRRITGDLTLKMKGFDFILEELAYEEIGIEEIDTNIDRIKEYAAHRNRLKNLPAAELLAEKSKMYRGFLEAFPRLESLQEKMAEEGKSATDILDMLEDLKGRRDS</sequence>
<dbReference type="AlphaFoldDB" id="A0A1G5MEC1"/>
<evidence type="ECO:0000313" key="2">
    <source>
        <dbReference type="Proteomes" id="UP000199347"/>
    </source>
</evidence>
<gene>
    <name evidence="1" type="ORF">SAMN03080610_00540</name>
</gene>
<accession>A0A1G5MEC1</accession>
<dbReference type="RefSeq" id="WP_139163664.1">
    <property type="nucleotide sequence ID" value="NZ_FMVW01000001.1"/>
</dbReference>